<gene>
    <name evidence="2" type="ORF">MBM_02611</name>
</gene>
<dbReference type="HOGENOM" id="CLU_320806_0_0_1"/>
<organism evidence="2 3">
    <name type="scientific">Marssonina brunnea f. sp. multigermtubi (strain MB_m1)</name>
    <name type="common">Marssonina leaf spot fungus</name>
    <dbReference type="NCBI Taxonomy" id="1072389"/>
    <lineage>
        <taxon>Eukaryota</taxon>
        <taxon>Fungi</taxon>
        <taxon>Dikarya</taxon>
        <taxon>Ascomycota</taxon>
        <taxon>Pezizomycotina</taxon>
        <taxon>Leotiomycetes</taxon>
        <taxon>Helotiales</taxon>
        <taxon>Drepanopezizaceae</taxon>
        <taxon>Drepanopeziza</taxon>
    </lineage>
</organism>
<dbReference type="eggNOG" id="ENOG502SQIU">
    <property type="taxonomic scope" value="Eukaryota"/>
</dbReference>
<evidence type="ECO:0000313" key="3">
    <source>
        <dbReference type="Proteomes" id="UP000006753"/>
    </source>
</evidence>
<feature type="region of interest" description="Disordered" evidence="1">
    <location>
        <begin position="175"/>
        <end position="221"/>
    </location>
</feature>
<keyword evidence="3" id="KW-1185">Reference proteome</keyword>
<feature type="region of interest" description="Disordered" evidence="1">
    <location>
        <begin position="720"/>
        <end position="785"/>
    </location>
</feature>
<dbReference type="InParanoid" id="K1Y2I9"/>
<name>K1Y2I9_MARBU</name>
<dbReference type="OMA" id="HPQRRGC"/>
<dbReference type="EMBL" id="JH921431">
    <property type="protein sequence ID" value="EKD19374.1"/>
    <property type="molecule type" value="Genomic_DNA"/>
</dbReference>
<feature type="compositionally biased region" description="Basic residues" evidence="1">
    <location>
        <begin position="196"/>
        <end position="208"/>
    </location>
</feature>
<feature type="region of interest" description="Disordered" evidence="1">
    <location>
        <begin position="77"/>
        <end position="136"/>
    </location>
</feature>
<feature type="compositionally biased region" description="Low complexity" evidence="1">
    <location>
        <begin position="721"/>
        <end position="738"/>
    </location>
</feature>
<proteinExistence type="predicted"/>
<dbReference type="Proteomes" id="UP000006753">
    <property type="component" value="Unassembled WGS sequence"/>
</dbReference>
<protein>
    <submittedName>
        <fullName evidence="2">C6 zinc finger domain protein</fullName>
    </submittedName>
</protein>
<evidence type="ECO:0000256" key="1">
    <source>
        <dbReference type="SAM" id="MobiDB-lite"/>
    </source>
</evidence>
<dbReference type="AlphaFoldDB" id="K1Y2I9"/>
<feature type="region of interest" description="Disordered" evidence="1">
    <location>
        <begin position="399"/>
        <end position="440"/>
    </location>
</feature>
<dbReference type="OrthoDB" id="5303703at2759"/>
<feature type="region of interest" description="Disordered" evidence="1">
    <location>
        <begin position="1"/>
        <end position="33"/>
    </location>
</feature>
<evidence type="ECO:0000313" key="2">
    <source>
        <dbReference type="EMBL" id="EKD19374.1"/>
    </source>
</evidence>
<accession>K1Y2I9</accession>
<feature type="compositionally biased region" description="Basic residues" evidence="1">
    <location>
        <begin position="77"/>
        <end position="86"/>
    </location>
</feature>
<feature type="compositionally biased region" description="Basic and acidic residues" evidence="1">
    <location>
        <begin position="93"/>
        <end position="107"/>
    </location>
</feature>
<sequence length="904" mass="99073">MEKDPAMSATSTRGGSQDEGFASPIDEDLAPPIVFNFGPQEAAAPEKAYFEAYVAAPEKMRMPKGARDLNMLLNRRRRAATNRKFRGGASASIDKDTSGNYDPKQERQTPSIPVRRVKKSKASALGDERNPKLKKSAKGIGWVRSLVVKLPFKSKKALDYLRSVPTGELGLKLYQSTDEEEESDAVPDSGSGSGRTSKRKRSVKRPARPFRSDGLTVDDLTDGHPQRRGCTSCFDQDNDECSLIDNHTYPCEACEDAGTDCILIVPPAFRKSCEQCKKKRRSCSYRLDGGKGVEACDACGEDGVTCYAAPILDERWVKRLTNNSARKKGSRSEYASSSVASDRTPIRERIYVSCNQCRSTGKRCTNKGKASTGPCSCCRKAGQNCQFVYPPTRTAAEASATSKAEHKETAASSSKHRWSIASNLSPGNDSRDGTPDSPSTLTATLYGELERKNDRDQTPQLIERTLGITHTVITTAFCHPIRFNYIPDPLNKNPCSWCHNPFFGLWGLADSDGPRKVEGFWYPDGGGFEEIFGGYSEDGYSRSSMCVMCTFERMRVTQCGGHRMRMLDPLKGEIDMRVFDDEKWSQATRAYTTGGDGNLVRKTKWCAVCPATATMMCCAPQRFDAQGDSRYYGESGQHGGCNGAGEEGCGLCLCEDCAVLLEKMVKGGARTGGRQIDALVNHVRCNTWRYPEGVRADASFITSSGELLKRIEQGMGIADYSQTPSSLRSSTRSQSQQPSERKDLVFGGISGGYGGPQKVDLKGKSKAIESVPRSRDNDQGKEKASVVDMVRKQLSYRQLDPAPAAEKGFMTSGSGEKSQALIVKIKKERVINVNQNGMIGREGREDDNWGKGKGRRWAEERREHRGEILRGGVLEPTAADVARAMGGQDKPVDSTDVDGVSVLF</sequence>
<dbReference type="KEGG" id="mbe:MBM_02611"/>
<feature type="compositionally biased region" description="Basic and acidic residues" evidence="1">
    <location>
        <begin position="759"/>
        <end position="785"/>
    </location>
</feature>
<reference evidence="2 3" key="1">
    <citation type="journal article" date="2012" name="BMC Genomics">
        <title>Sequencing the genome of Marssonina brunnea reveals fungus-poplar co-evolution.</title>
        <authorList>
            <person name="Zhu S."/>
            <person name="Cao Y.-Z."/>
            <person name="Jiang C."/>
            <person name="Tan B.-Y."/>
            <person name="Wang Z."/>
            <person name="Feng S."/>
            <person name="Zhang L."/>
            <person name="Su X.-H."/>
            <person name="Brejova B."/>
            <person name="Vinar T."/>
            <person name="Xu M."/>
            <person name="Wang M.-X."/>
            <person name="Zhang S.-G."/>
            <person name="Huang M.-R."/>
            <person name="Wu R."/>
            <person name="Zhou Y."/>
        </authorList>
    </citation>
    <scope>NUCLEOTIDE SEQUENCE [LARGE SCALE GENOMIC DNA]</scope>
    <source>
        <strain evidence="2 3">MB_m1</strain>
    </source>
</reference>